<sequence>SQVIGANLDHSPEFAESRPNLARLERLAEVGGGKLLNRDFTADNPFKRDRRKTFQPVDLWEYLLMFAVILFPIDVGVRRIQLDWEEWLKTTANLRRLLFFWQRRQQQTGTDESLALLLAKRDEARQSFERNKSSAPDPRLFQPEQTPPESSAKPSAVSEAKPEEPSQAAEGDSTTSRLLAAKRRAIRRKK</sequence>
<dbReference type="EMBL" id="UINC01135252">
    <property type="protein sequence ID" value="SVD19282.1"/>
    <property type="molecule type" value="Genomic_DNA"/>
</dbReference>
<accession>A0A382TBX5</accession>
<reference evidence="2" key="1">
    <citation type="submission" date="2018-05" db="EMBL/GenBank/DDBJ databases">
        <authorList>
            <person name="Lanie J.A."/>
            <person name="Ng W.-L."/>
            <person name="Kazmierczak K.M."/>
            <person name="Andrzejewski T.M."/>
            <person name="Davidsen T.M."/>
            <person name="Wayne K.J."/>
            <person name="Tettelin H."/>
            <person name="Glass J.I."/>
            <person name="Rusch D."/>
            <person name="Podicherti R."/>
            <person name="Tsui H.-C.T."/>
            <person name="Winkler M.E."/>
        </authorList>
    </citation>
    <scope>NUCLEOTIDE SEQUENCE</scope>
</reference>
<feature type="region of interest" description="Disordered" evidence="1">
    <location>
        <begin position="127"/>
        <end position="190"/>
    </location>
</feature>
<feature type="non-terminal residue" evidence="2">
    <location>
        <position position="1"/>
    </location>
</feature>
<feature type="compositionally biased region" description="Polar residues" evidence="1">
    <location>
        <begin position="143"/>
        <end position="153"/>
    </location>
</feature>
<protein>
    <submittedName>
        <fullName evidence="2">Uncharacterized protein</fullName>
    </submittedName>
</protein>
<feature type="compositionally biased region" description="Basic residues" evidence="1">
    <location>
        <begin position="180"/>
        <end position="190"/>
    </location>
</feature>
<evidence type="ECO:0000256" key="1">
    <source>
        <dbReference type="SAM" id="MobiDB-lite"/>
    </source>
</evidence>
<name>A0A382TBX5_9ZZZZ</name>
<dbReference type="AlphaFoldDB" id="A0A382TBX5"/>
<proteinExistence type="predicted"/>
<gene>
    <name evidence="2" type="ORF">METZ01_LOCUS372136</name>
</gene>
<evidence type="ECO:0000313" key="2">
    <source>
        <dbReference type="EMBL" id="SVD19282.1"/>
    </source>
</evidence>
<organism evidence="2">
    <name type="scientific">marine metagenome</name>
    <dbReference type="NCBI Taxonomy" id="408172"/>
    <lineage>
        <taxon>unclassified sequences</taxon>
        <taxon>metagenomes</taxon>
        <taxon>ecological metagenomes</taxon>
    </lineage>
</organism>